<evidence type="ECO:0000259" key="3">
    <source>
        <dbReference type="SMART" id="SM01349"/>
    </source>
</evidence>
<evidence type="ECO:0000313" key="4">
    <source>
        <dbReference type="EMBL" id="CAJ1945399.1"/>
    </source>
</evidence>
<gene>
    <name evidence="4" type="ORF">CYCCA115_LOCUS9542</name>
</gene>
<dbReference type="PANTHER" id="PTHR48287:SF1">
    <property type="entry name" value="ARM REPEAT SUPERFAMILY PROTEIN"/>
    <property type="match status" value="1"/>
</dbReference>
<feature type="domain" description="TOG" evidence="3">
    <location>
        <begin position="768"/>
        <end position="1010"/>
    </location>
</feature>
<dbReference type="SMART" id="SM01349">
    <property type="entry name" value="TOG"/>
    <property type="match status" value="1"/>
</dbReference>
<evidence type="ECO:0000313" key="5">
    <source>
        <dbReference type="Proteomes" id="UP001295423"/>
    </source>
</evidence>
<accession>A0AAD2FK56</accession>
<protein>
    <recommendedName>
        <fullName evidence="3">TOG domain-containing protein</fullName>
    </recommendedName>
</protein>
<keyword evidence="5" id="KW-1185">Reference proteome</keyword>
<name>A0AAD2FK56_9STRA</name>
<feature type="region of interest" description="Disordered" evidence="2">
    <location>
        <begin position="1089"/>
        <end position="1114"/>
    </location>
</feature>
<comment type="similarity">
    <text evidence="1">Belongs to the RRP12 family.</text>
</comment>
<reference evidence="4" key="1">
    <citation type="submission" date="2023-08" db="EMBL/GenBank/DDBJ databases">
        <authorList>
            <person name="Audoor S."/>
            <person name="Bilcke G."/>
        </authorList>
    </citation>
    <scope>NUCLEOTIDE SEQUENCE</scope>
</reference>
<sequence>MLDDDLEFVDLFNNLDSISKRRDPRLVRLAVVASALKEVAGADPSPAKIFSVAIETLDGTLHQHHIDENVLLDAMSTQRALLDIIGLAVTGIAPGTLAATVSQSSRTLRGSIQACMSLDTQSSQSVLFTTRDGLDVTSSFLYSACRAISGLLRRLPNTVDNKTVAELFRSTILMLVSDTRSKVKTVAVRELCILLAMDSPKCHVVVHKETTAFVNRQMNTSLKVLADRKSTEDFIELLDFLRHALIFLDFSVVGGRIMKLLVALCEAASVSDDIHSDSIATAHLSKHTVPTINAILATVLAMLEHDAAAAKRERFCSFASRVLASLAQQQPTLIYRHGAADSEVLSSGRAIFGQVMLSSSQHLLHGNGEERKTAMMLLPLSIRHIVSLSKPLDTEDDDSVAFTLFPELSILFRQLEDNKRSAPQVHEKCVRDCLVAMEVVLQPSFEIIWGLSLKPLVLLLLQMDSHGEHVCRCMKRLVVLGAEMSQDGTHRIDVNGAISYLVQGCGLEILWKQIGLSEACHVIHEDEEKNAVAQNVLWLLQLMKSSETGRGETNLSLSFFQQTVLPLARFYDSQTAEGAGKSLKRKRTVVALWALFPSFCRCPTDLESVFPGLAPLLVRAMNDERYPELVAIISSGLKTLATGVRERKLGNGELVDGEEVSRLRREADLLEVVSEKLIPSLFKLVENIHAKEKGDVEQMEVEGSEERYVDKSHKVRSLTDAIASLSQLGPQHLIQRLFSKIVQRLLEASQADEDLSEQMCMLLTLAQSLVVSESLEHSSISLLFRCLKPLIRSDETKPRVQKRAYKVLAEICQRRVDFVRKSEQLNDTFQLLTSSLQTSQVSSRLMRIKCLTLVVDSLDNPNETEKKQILALIGETLLSLKDSNAKTRDAALKLLLSITEVQEDIVLVVTSIIAAAGSATSHMRSAAVIALSRIIFEYSKDENLLSLLPTLLKTVLVLSDDPSREVTKGFVCFVRVAVVVIPKEQIFPLLPDILQSLLGYHRGKDRFRSKIKIIIKKLVRMFDYETLMPVVPKSDSRLLTHMRKLSEREKRRRLARSLERPETLEYNEMVDSDEEDSDDGRTLFTMATKMTKRSRADSRNQRSSAHTSASATRNKAVLIKNDTEGLNLEVGKLTRKTYGASFSDESDSESLIQFDSSGRLVISEDKFADQSMTNADSTVAKFSKTESEANRKKGGQRKYQQKLGAQYKARGAGGDVKKKGQKYSPYAYVPLDGRNFSKKNREQAVKQMSDVVERGRKRQKR</sequence>
<evidence type="ECO:0000256" key="2">
    <source>
        <dbReference type="SAM" id="MobiDB-lite"/>
    </source>
</evidence>
<dbReference type="InterPro" id="IPR034085">
    <property type="entry name" value="TOG"/>
</dbReference>
<dbReference type="AlphaFoldDB" id="A0AAD2FK56"/>
<dbReference type="InterPro" id="IPR052087">
    <property type="entry name" value="RRP12"/>
</dbReference>
<organism evidence="4 5">
    <name type="scientific">Cylindrotheca closterium</name>
    <dbReference type="NCBI Taxonomy" id="2856"/>
    <lineage>
        <taxon>Eukaryota</taxon>
        <taxon>Sar</taxon>
        <taxon>Stramenopiles</taxon>
        <taxon>Ochrophyta</taxon>
        <taxon>Bacillariophyta</taxon>
        <taxon>Bacillariophyceae</taxon>
        <taxon>Bacillariophycidae</taxon>
        <taxon>Bacillariales</taxon>
        <taxon>Bacillariaceae</taxon>
        <taxon>Cylindrotheca</taxon>
    </lineage>
</organism>
<dbReference type="SUPFAM" id="SSF48371">
    <property type="entry name" value="ARM repeat"/>
    <property type="match status" value="2"/>
</dbReference>
<dbReference type="Gene3D" id="1.25.10.10">
    <property type="entry name" value="Leucine-rich Repeat Variant"/>
    <property type="match status" value="1"/>
</dbReference>
<dbReference type="PANTHER" id="PTHR48287">
    <property type="entry name" value="ARM REPEAT SUPERFAMILY PROTEIN"/>
    <property type="match status" value="1"/>
</dbReference>
<comment type="caution">
    <text evidence="4">The sequence shown here is derived from an EMBL/GenBank/DDBJ whole genome shotgun (WGS) entry which is preliminary data.</text>
</comment>
<dbReference type="EMBL" id="CAKOGP040001402">
    <property type="protein sequence ID" value="CAJ1945399.1"/>
    <property type="molecule type" value="Genomic_DNA"/>
</dbReference>
<dbReference type="InterPro" id="IPR011989">
    <property type="entry name" value="ARM-like"/>
</dbReference>
<dbReference type="InterPro" id="IPR012978">
    <property type="entry name" value="HEAT_RRP12"/>
</dbReference>
<feature type="compositionally biased region" description="Low complexity" evidence="2">
    <location>
        <begin position="1103"/>
        <end position="1112"/>
    </location>
</feature>
<dbReference type="Proteomes" id="UP001295423">
    <property type="component" value="Unassembled WGS sequence"/>
</dbReference>
<dbReference type="GO" id="GO:0005634">
    <property type="term" value="C:nucleus"/>
    <property type="evidence" value="ECO:0007669"/>
    <property type="project" value="UniProtKB-SubCell"/>
</dbReference>
<evidence type="ECO:0000256" key="1">
    <source>
        <dbReference type="ARBA" id="ARBA00007690"/>
    </source>
</evidence>
<proteinExistence type="inferred from homology"/>
<feature type="region of interest" description="Disordered" evidence="2">
    <location>
        <begin position="1182"/>
        <end position="1261"/>
    </location>
</feature>
<dbReference type="Pfam" id="PF08161">
    <property type="entry name" value="RRP12_HEAT"/>
    <property type="match status" value="1"/>
</dbReference>
<dbReference type="InterPro" id="IPR016024">
    <property type="entry name" value="ARM-type_fold"/>
</dbReference>